<organism evidence="2 3">
    <name type="scientific">Danxiaibacter flavus</name>
    <dbReference type="NCBI Taxonomy" id="3049108"/>
    <lineage>
        <taxon>Bacteria</taxon>
        <taxon>Pseudomonadati</taxon>
        <taxon>Bacteroidota</taxon>
        <taxon>Chitinophagia</taxon>
        <taxon>Chitinophagales</taxon>
        <taxon>Chitinophagaceae</taxon>
        <taxon>Danxiaibacter</taxon>
    </lineage>
</organism>
<name>A0ABV3ZM38_9BACT</name>
<protein>
    <recommendedName>
        <fullName evidence="4">Gliding motility-associated protein GldM N-terminal domain-containing protein</fullName>
    </recommendedName>
</protein>
<proteinExistence type="predicted"/>
<sequence>MNSNFKMNRRILIVLAISTTLFACDFSKQLKVKADNDIKTVKVAMDSDMSNAKTEFSKLYKQAVQQSKDSVFSTNAGDLYSSITKTSAYIDSLRIEMDNLDYMDPKNMELVQRMFLYKGIGDSVFNKIIRSYSLATQVALADSSKSRLIKVQEGFTRDKKILFFEVQTPLGVNMLLYGIELDLIRDGSSSLYEHLRI</sequence>
<feature type="signal peptide" evidence="1">
    <location>
        <begin position="1"/>
        <end position="23"/>
    </location>
</feature>
<reference evidence="2 3" key="1">
    <citation type="submission" date="2023-07" db="EMBL/GenBank/DDBJ databases">
        <authorList>
            <person name="Lian W.-H."/>
        </authorList>
    </citation>
    <scope>NUCLEOTIDE SEQUENCE [LARGE SCALE GENOMIC DNA]</scope>
    <source>
        <strain evidence="2 3">SYSU DXS3180</strain>
    </source>
</reference>
<evidence type="ECO:0000313" key="3">
    <source>
        <dbReference type="Proteomes" id="UP001560573"/>
    </source>
</evidence>
<feature type="chain" id="PRO_5046908487" description="Gliding motility-associated protein GldM N-terminal domain-containing protein" evidence="1">
    <location>
        <begin position="24"/>
        <end position="197"/>
    </location>
</feature>
<dbReference type="EMBL" id="JAULBC010000008">
    <property type="protein sequence ID" value="MEX6690164.1"/>
    <property type="molecule type" value="Genomic_DNA"/>
</dbReference>
<dbReference type="PROSITE" id="PS51257">
    <property type="entry name" value="PROKAR_LIPOPROTEIN"/>
    <property type="match status" value="1"/>
</dbReference>
<comment type="caution">
    <text evidence="2">The sequence shown here is derived from an EMBL/GenBank/DDBJ whole genome shotgun (WGS) entry which is preliminary data.</text>
</comment>
<dbReference type="RefSeq" id="WP_369331576.1">
    <property type="nucleotide sequence ID" value="NZ_JAULBC010000008.1"/>
</dbReference>
<dbReference type="Proteomes" id="UP001560573">
    <property type="component" value="Unassembled WGS sequence"/>
</dbReference>
<evidence type="ECO:0000256" key="1">
    <source>
        <dbReference type="SAM" id="SignalP"/>
    </source>
</evidence>
<accession>A0ABV3ZM38</accession>
<keyword evidence="1" id="KW-0732">Signal</keyword>
<keyword evidence="3" id="KW-1185">Reference proteome</keyword>
<evidence type="ECO:0008006" key="4">
    <source>
        <dbReference type="Google" id="ProtNLM"/>
    </source>
</evidence>
<evidence type="ECO:0000313" key="2">
    <source>
        <dbReference type="EMBL" id="MEX6690164.1"/>
    </source>
</evidence>
<gene>
    <name evidence="2" type="ORF">QTN47_21825</name>
</gene>